<evidence type="ECO:0000256" key="11">
    <source>
        <dbReference type="ARBA" id="ARBA00038489"/>
    </source>
</evidence>
<proteinExistence type="inferred from homology"/>
<keyword evidence="6" id="KW-0560">Oxidoreductase</keyword>
<feature type="compositionally biased region" description="Basic and acidic residues" evidence="14">
    <location>
        <begin position="59"/>
        <end position="71"/>
    </location>
</feature>
<dbReference type="GO" id="GO:0008379">
    <property type="term" value="F:thioredoxin peroxidase activity"/>
    <property type="evidence" value="ECO:0007669"/>
    <property type="project" value="TreeGrafter"/>
</dbReference>
<dbReference type="InterPro" id="IPR050924">
    <property type="entry name" value="Peroxiredoxin_BCP/PrxQ"/>
</dbReference>
<reference evidence="16" key="2">
    <citation type="journal article" name="BMC Genomics">
        <title>New genome assemblies reveal patterns of domestication and adaptation across Brettanomyces (Dekkera) species.</title>
        <authorList>
            <person name="Roach M.J."/>
            <person name="Borneman A.R."/>
        </authorList>
    </citation>
    <scope>NUCLEOTIDE SEQUENCE</scope>
    <source>
        <strain evidence="16">UCD 2041</strain>
    </source>
</reference>
<evidence type="ECO:0000256" key="6">
    <source>
        <dbReference type="ARBA" id="ARBA00023002"/>
    </source>
</evidence>
<dbReference type="GO" id="GO:0005737">
    <property type="term" value="C:cytoplasm"/>
    <property type="evidence" value="ECO:0007669"/>
    <property type="project" value="TreeGrafter"/>
</dbReference>
<keyword evidence="4" id="KW-0575">Peroxidase</keyword>
<gene>
    <name evidence="16" type="ORF">BRETT_001442</name>
</gene>
<accession>A0A871R8Y4</accession>
<comment type="catalytic activity">
    <reaction evidence="12">
        <text>a hydroperoxide + [thioredoxin]-dithiol = an alcohol + [thioredoxin]-disulfide + H2O</text>
        <dbReference type="Rhea" id="RHEA:62620"/>
        <dbReference type="Rhea" id="RHEA-COMP:10698"/>
        <dbReference type="Rhea" id="RHEA-COMP:10700"/>
        <dbReference type="ChEBI" id="CHEBI:15377"/>
        <dbReference type="ChEBI" id="CHEBI:29950"/>
        <dbReference type="ChEBI" id="CHEBI:30879"/>
        <dbReference type="ChEBI" id="CHEBI:35924"/>
        <dbReference type="ChEBI" id="CHEBI:50058"/>
        <dbReference type="EC" id="1.11.1.24"/>
    </reaction>
</comment>
<evidence type="ECO:0000256" key="12">
    <source>
        <dbReference type="ARBA" id="ARBA00049091"/>
    </source>
</evidence>
<dbReference type="GO" id="GO:0045454">
    <property type="term" value="P:cell redox homeostasis"/>
    <property type="evidence" value="ECO:0007669"/>
    <property type="project" value="TreeGrafter"/>
</dbReference>
<dbReference type="EMBL" id="CP063136">
    <property type="protein sequence ID" value="QOU21716.1"/>
    <property type="molecule type" value="Genomic_DNA"/>
</dbReference>
<dbReference type="SUPFAM" id="SSF52833">
    <property type="entry name" value="Thioredoxin-like"/>
    <property type="match status" value="1"/>
</dbReference>
<evidence type="ECO:0000256" key="14">
    <source>
        <dbReference type="SAM" id="MobiDB-lite"/>
    </source>
</evidence>
<comment type="subcellular location">
    <subcellularLocation>
        <location evidence="1">Nucleus</location>
    </subcellularLocation>
</comment>
<evidence type="ECO:0000256" key="13">
    <source>
        <dbReference type="ARBA" id="ARBA00077538"/>
    </source>
</evidence>
<name>A0A871R8Y4_DEKBR</name>
<dbReference type="GO" id="GO:0034599">
    <property type="term" value="P:cellular response to oxidative stress"/>
    <property type="evidence" value="ECO:0007669"/>
    <property type="project" value="UniProtKB-ARBA"/>
</dbReference>
<feature type="domain" description="Thioredoxin" evidence="15">
    <location>
        <begin position="77"/>
        <end position="226"/>
    </location>
</feature>
<comment type="similarity">
    <text evidence="11">Belongs to the peroxiredoxin family. BCP/PrxQ subfamily.</text>
</comment>
<reference evidence="16" key="1">
    <citation type="submission" date="2020-10" db="EMBL/GenBank/DDBJ databases">
        <authorList>
            <person name="Palmer J.M."/>
        </authorList>
    </citation>
    <scope>NUCLEOTIDE SEQUENCE</scope>
    <source>
        <strain evidence="16">UCD 2041</strain>
    </source>
</reference>
<dbReference type="InterPro" id="IPR000866">
    <property type="entry name" value="AhpC/TSA"/>
</dbReference>
<dbReference type="Proteomes" id="UP000663131">
    <property type="component" value="Chromosome 8"/>
</dbReference>
<dbReference type="OrthoDB" id="338622at2759"/>
<keyword evidence="7" id="KW-1015">Disulfide bond</keyword>
<dbReference type="PANTHER" id="PTHR42801:SF23">
    <property type="entry name" value="PEROXIREDOXIN DOT5"/>
    <property type="match status" value="1"/>
</dbReference>
<comment type="subunit">
    <text evidence="2">Monomer.</text>
</comment>
<organism evidence="16 17">
    <name type="scientific">Dekkera bruxellensis</name>
    <name type="common">Brettanomyces custersii</name>
    <dbReference type="NCBI Taxonomy" id="5007"/>
    <lineage>
        <taxon>Eukaryota</taxon>
        <taxon>Fungi</taxon>
        <taxon>Dikarya</taxon>
        <taxon>Ascomycota</taxon>
        <taxon>Saccharomycotina</taxon>
        <taxon>Pichiomycetes</taxon>
        <taxon>Pichiales</taxon>
        <taxon>Pichiaceae</taxon>
        <taxon>Brettanomyces</taxon>
    </lineage>
</organism>
<dbReference type="PANTHER" id="PTHR42801">
    <property type="entry name" value="THIOREDOXIN-DEPENDENT PEROXIDE REDUCTASE"/>
    <property type="match status" value="1"/>
</dbReference>
<dbReference type="Gene3D" id="3.40.30.10">
    <property type="entry name" value="Glutaredoxin"/>
    <property type="match status" value="1"/>
</dbReference>
<dbReference type="RefSeq" id="XP_041138209.1">
    <property type="nucleotide sequence ID" value="XM_041279995.1"/>
</dbReference>
<dbReference type="CDD" id="cd03017">
    <property type="entry name" value="PRX_BCP"/>
    <property type="match status" value="1"/>
</dbReference>
<dbReference type="EC" id="1.11.1.24" evidence="3"/>
<evidence type="ECO:0000256" key="10">
    <source>
        <dbReference type="ARBA" id="ARBA00032824"/>
    </source>
</evidence>
<evidence type="ECO:0000256" key="7">
    <source>
        <dbReference type="ARBA" id="ARBA00023157"/>
    </source>
</evidence>
<dbReference type="InterPro" id="IPR036249">
    <property type="entry name" value="Thioredoxin-like_sf"/>
</dbReference>
<sequence length="229" mass="25295">MQLRSSTVQATKRSASAESEKEKPAKRAKTDKKVAAKKTGKQAKAKAKAETKVVKTKKEHTSKAESKKEAKQTPGELEIGDAIPEDVVLEDQNSKQVNLLQLAKKAHILVVFVYPRASTPGCTRQAKGFRDEYDELTKKLKATVVGLSADSPKAQQKFIERQSLQYDLLCDPGRSLIATLGCKKHPKGTIRSHFIFVDGILRVKKVKVSPEVSYKGALEQVKEIVAEKK</sequence>
<evidence type="ECO:0000256" key="5">
    <source>
        <dbReference type="ARBA" id="ARBA00022862"/>
    </source>
</evidence>
<evidence type="ECO:0000313" key="16">
    <source>
        <dbReference type="EMBL" id="QOU21716.1"/>
    </source>
</evidence>
<dbReference type="GO" id="GO:0005634">
    <property type="term" value="C:nucleus"/>
    <property type="evidence" value="ECO:0007669"/>
    <property type="project" value="UniProtKB-SubCell"/>
</dbReference>
<evidence type="ECO:0000256" key="9">
    <source>
        <dbReference type="ARBA" id="ARBA00023284"/>
    </source>
</evidence>
<keyword evidence="8" id="KW-0539">Nucleus</keyword>
<dbReference type="FunFam" id="3.40.30.10:FF:000157">
    <property type="entry name" value="DOT5p Nuclear thiol peroxidase"/>
    <property type="match status" value="1"/>
</dbReference>
<protein>
    <recommendedName>
        <fullName evidence="3">thioredoxin-dependent peroxiredoxin</fullName>
        <ecNumber evidence="3">1.11.1.24</ecNumber>
    </recommendedName>
    <alternativeName>
        <fullName evidence="13">Nuclear thiol peroxidase</fullName>
    </alternativeName>
    <alternativeName>
        <fullName evidence="10">Thioredoxin peroxidase</fullName>
    </alternativeName>
</protein>
<dbReference type="GeneID" id="64573367"/>
<feature type="compositionally biased region" description="Polar residues" evidence="14">
    <location>
        <begin position="1"/>
        <end position="17"/>
    </location>
</feature>
<feature type="region of interest" description="Disordered" evidence="14">
    <location>
        <begin position="1"/>
        <end position="77"/>
    </location>
</feature>
<dbReference type="PROSITE" id="PS51352">
    <property type="entry name" value="THIOREDOXIN_2"/>
    <property type="match status" value="1"/>
</dbReference>
<dbReference type="AlphaFoldDB" id="A0A871R8Y4"/>
<evidence type="ECO:0000256" key="2">
    <source>
        <dbReference type="ARBA" id="ARBA00011245"/>
    </source>
</evidence>
<evidence type="ECO:0000259" key="15">
    <source>
        <dbReference type="PROSITE" id="PS51352"/>
    </source>
</evidence>
<feature type="compositionally biased region" description="Basic residues" evidence="14">
    <location>
        <begin position="26"/>
        <end position="46"/>
    </location>
</feature>
<dbReference type="Pfam" id="PF00578">
    <property type="entry name" value="AhpC-TSA"/>
    <property type="match status" value="1"/>
</dbReference>
<dbReference type="InterPro" id="IPR013766">
    <property type="entry name" value="Thioredoxin_domain"/>
</dbReference>
<evidence type="ECO:0000313" key="17">
    <source>
        <dbReference type="Proteomes" id="UP000663131"/>
    </source>
</evidence>
<evidence type="ECO:0000256" key="1">
    <source>
        <dbReference type="ARBA" id="ARBA00004123"/>
    </source>
</evidence>
<evidence type="ECO:0000256" key="4">
    <source>
        <dbReference type="ARBA" id="ARBA00022559"/>
    </source>
</evidence>
<dbReference type="KEGG" id="bbrx:BRETT_001442"/>
<evidence type="ECO:0000256" key="8">
    <source>
        <dbReference type="ARBA" id="ARBA00023242"/>
    </source>
</evidence>
<evidence type="ECO:0000256" key="3">
    <source>
        <dbReference type="ARBA" id="ARBA00013017"/>
    </source>
</evidence>
<keyword evidence="9" id="KW-0676">Redox-active center</keyword>
<keyword evidence="5" id="KW-0049">Antioxidant</keyword>